<dbReference type="InterPro" id="IPR010172">
    <property type="entry name" value="CRISPR-assoc_prot_TM1791"/>
</dbReference>
<evidence type="ECO:0000256" key="1">
    <source>
        <dbReference type="ARBA" id="ARBA00023118"/>
    </source>
</evidence>
<dbReference type="GO" id="GO:0051607">
    <property type="term" value="P:defense response to virus"/>
    <property type="evidence" value="ECO:0007669"/>
    <property type="project" value="UniProtKB-KW"/>
</dbReference>
<name>A0A150T9W2_SORCE</name>
<feature type="domain" description="CRISPR type III-associated protein" evidence="2">
    <location>
        <begin position="76"/>
        <end position="290"/>
    </location>
</feature>
<keyword evidence="1" id="KW-0051">Antiviral defense</keyword>
<dbReference type="Pfam" id="PF03787">
    <property type="entry name" value="RAMPs"/>
    <property type="match status" value="1"/>
</dbReference>
<dbReference type="NCBIfam" id="TIGR01898">
    <property type="entry name" value="cas_TM1791_cmr6"/>
    <property type="match status" value="1"/>
</dbReference>
<proteinExistence type="predicted"/>
<sequence>MRGILKDLLGDALPDHLGLAHDRWAPLEPRTGKIPDRRRGAFLQKLAQWRAPSDYTSAYERWCDALRADGSATATVTLASRLLVGHGNPAPTDVGLTVHHTWSVPLIPGSALKGLLNHFIDVVYGPDELGTHPMAPSLDGEPRERARFRGVTWDEKRRAPLYGPGEVHRALFGAPATMTDAEFQGAGATIGGVVFHDALFVPGSAGDQPFAEDVLTVHQKAYYDDHGRRIGPSDYDDPNPVSFLTVKPGTQFLVALSGQPEWTAFALRELLDALAEWGIGGKTAAGYGRIVRERPPAPAAGKAAKVAPMPAEEFLAWLEQNEQRPQRELLEAFRREWMPRCEGLAASDRKAIGSRLKRAINSKKLIGDRDALLAEWLA</sequence>
<dbReference type="Proteomes" id="UP000075502">
    <property type="component" value="Unassembled WGS sequence"/>
</dbReference>
<protein>
    <recommendedName>
        <fullName evidence="2">CRISPR type III-associated protein domain-containing protein</fullName>
    </recommendedName>
</protein>
<evidence type="ECO:0000313" key="3">
    <source>
        <dbReference type="EMBL" id="KYG01465.1"/>
    </source>
</evidence>
<reference evidence="3 4" key="1">
    <citation type="submission" date="2014-02" db="EMBL/GenBank/DDBJ databases">
        <title>The small core and large imbalanced accessory genome model reveals a collaborative survival strategy of Sorangium cellulosum strains in nature.</title>
        <authorList>
            <person name="Han K."/>
            <person name="Peng R."/>
            <person name="Blom J."/>
            <person name="Li Y.-Z."/>
        </authorList>
    </citation>
    <scope>NUCLEOTIDE SEQUENCE [LARGE SCALE GENOMIC DNA]</scope>
    <source>
        <strain evidence="3 4">So0007-03</strain>
    </source>
</reference>
<evidence type="ECO:0000313" key="4">
    <source>
        <dbReference type="Proteomes" id="UP000075502"/>
    </source>
</evidence>
<organism evidence="3 4">
    <name type="scientific">Sorangium cellulosum</name>
    <name type="common">Polyangium cellulosum</name>
    <dbReference type="NCBI Taxonomy" id="56"/>
    <lineage>
        <taxon>Bacteria</taxon>
        <taxon>Pseudomonadati</taxon>
        <taxon>Myxococcota</taxon>
        <taxon>Polyangia</taxon>
        <taxon>Polyangiales</taxon>
        <taxon>Polyangiaceae</taxon>
        <taxon>Sorangium</taxon>
    </lineage>
</organism>
<dbReference type="InterPro" id="IPR005537">
    <property type="entry name" value="RAMP_III_fam"/>
</dbReference>
<dbReference type="EMBL" id="JEME01003280">
    <property type="protein sequence ID" value="KYG01465.1"/>
    <property type="molecule type" value="Genomic_DNA"/>
</dbReference>
<accession>A0A150T9W2</accession>
<evidence type="ECO:0000259" key="2">
    <source>
        <dbReference type="Pfam" id="PF03787"/>
    </source>
</evidence>
<dbReference type="PANTHER" id="PTHR39965:SF1">
    <property type="entry name" value="CRISPR SYSTEM CMR SUBUNIT CMR6"/>
    <property type="match status" value="1"/>
</dbReference>
<comment type="caution">
    <text evidence="3">The sequence shown here is derived from an EMBL/GenBank/DDBJ whole genome shotgun (WGS) entry which is preliminary data.</text>
</comment>
<dbReference type="PANTHER" id="PTHR39965">
    <property type="entry name" value="CRISPR SYSTEM CMR SUBUNIT CMR6"/>
    <property type="match status" value="1"/>
</dbReference>
<dbReference type="AlphaFoldDB" id="A0A150T9W2"/>
<gene>
    <name evidence="3" type="ORF">BE21_06040</name>
</gene>